<feature type="compositionally biased region" description="Basic residues" evidence="1">
    <location>
        <begin position="38"/>
        <end position="53"/>
    </location>
</feature>
<keyword evidence="3" id="KW-1185">Reference proteome</keyword>
<proteinExistence type="predicted"/>
<dbReference type="EMBL" id="BTGC01000008">
    <property type="protein sequence ID" value="GMM53113.1"/>
    <property type="molecule type" value="Genomic_DNA"/>
</dbReference>
<accession>A0AAV5RQZ5</accession>
<dbReference type="Proteomes" id="UP001362899">
    <property type="component" value="Unassembled WGS sequence"/>
</dbReference>
<evidence type="ECO:0000256" key="1">
    <source>
        <dbReference type="SAM" id="MobiDB-lite"/>
    </source>
</evidence>
<name>A0AAV5RQZ5_STABA</name>
<feature type="region of interest" description="Disordered" evidence="1">
    <location>
        <begin position="32"/>
        <end position="53"/>
    </location>
</feature>
<comment type="caution">
    <text evidence="2">The sequence shown here is derived from an EMBL/GenBank/DDBJ whole genome shotgun (WGS) entry which is preliminary data.</text>
</comment>
<dbReference type="AlphaFoldDB" id="A0AAV5RQZ5"/>
<organism evidence="2 3">
    <name type="scientific">Starmerella bacillaris</name>
    <name type="common">Yeast</name>
    <name type="synonym">Candida zemplinina</name>
    <dbReference type="NCBI Taxonomy" id="1247836"/>
    <lineage>
        <taxon>Eukaryota</taxon>
        <taxon>Fungi</taxon>
        <taxon>Dikarya</taxon>
        <taxon>Ascomycota</taxon>
        <taxon>Saccharomycotina</taxon>
        <taxon>Dipodascomycetes</taxon>
        <taxon>Dipodascales</taxon>
        <taxon>Trichomonascaceae</taxon>
        <taxon>Starmerella</taxon>
    </lineage>
</organism>
<reference evidence="2 3" key="1">
    <citation type="journal article" date="2023" name="Elife">
        <title>Identification of key yeast species and microbe-microbe interactions impacting larval growth of Drosophila in the wild.</title>
        <authorList>
            <person name="Mure A."/>
            <person name="Sugiura Y."/>
            <person name="Maeda R."/>
            <person name="Honda K."/>
            <person name="Sakurai N."/>
            <person name="Takahashi Y."/>
            <person name="Watada M."/>
            <person name="Katoh T."/>
            <person name="Gotoh A."/>
            <person name="Gotoh Y."/>
            <person name="Taniguchi I."/>
            <person name="Nakamura K."/>
            <person name="Hayashi T."/>
            <person name="Katayama T."/>
            <person name="Uemura T."/>
            <person name="Hattori Y."/>
        </authorList>
    </citation>
    <scope>NUCLEOTIDE SEQUENCE [LARGE SCALE GENOMIC DNA]</scope>
    <source>
        <strain evidence="2 3">SB-73</strain>
    </source>
</reference>
<gene>
    <name evidence="2" type="ORF">DASB73_040760</name>
</gene>
<evidence type="ECO:0000313" key="2">
    <source>
        <dbReference type="EMBL" id="GMM53113.1"/>
    </source>
</evidence>
<evidence type="ECO:0000313" key="3">
    <source>
        <dbReference type="Proteomes" id="UP001362899"/>
    </source>
</evidence>
<sequence>MNSNSDNRKSFWLLCILDQAGYEHGIRGCINVPTGTRNPRHARSTPKPVKSKHLPVWCASSRDITKK</sequence>
<protein>
    <submittedName>
        <fullName evidence="2">Uncharacterized protein</fullName>
    </submittedName>
</protein>